<dbReference type="AlphaFoldDB" id="A0AAV7VN01"/>
<evidence type="ECO:0000313" key="2">
    <source>
        <dbReference type="Proteomes" id="UP001066276"/>
    </source>
</evidence>
<proteinExistence type="predicted"/>
<dbReference type="EMBL" id="JANPWB010000003">
    <property type="protein sequence ID" value="KAJ1202732.1"/>
    <property type="molecule type" value="Genomic_DNA"/>
</dbReference>
<dbReference type="Proteomes" id="UP001066276">
    <property type="component" value="Chromosome 2_1"/>
</dbReference>
<evidence type="ECO:0000313" key="1">
    <source>
        <dbReference type="EMBL" id="KAJ1202732.1"/>
    </source>
</evidence>
<comment type="caution">
    <text evidence="1">The sequence shown here is derived from an EMBL/GenBank/DDBJ whole genome shotgun (WGS) entry which is preliminary data.</text>
</comment>
<reference evidence="1" key="1">
    <citation type="journal article" date="2022" name="bioRxiv">
        <title>Sequencing and chromosome-scale assembly of the giantPleurodeles waltlgenome.</title>
        <authorList>
            <person name="Brown T."/>
            <person name="Elewa A."/>
            <person name="Iarovenko S."/>
            <person name="Subramanian E."/>
            <person name="Araus A.J."/>
            <person name="Petzold A."/>
            <person name="Susuki M."/>
            <person name="Suzuki K.-i.T."/>
            <person name="Hayashi T."/>
            <person name="Toyoda A."/>
            <person name="Oliveira C."/>
            <person name="Osipova E."/>
            <person name="Leigh N.D."/>
            <person name="Simon A."/>
            <person name="Yun M.H."/>
        </authorList>
    </citation>
    <scope>NUCLEOTIDE SEQUENCE</scope>
    <source>
        <strain evidence="1">20211129_DDA</strain>
        <tissue evidence="1">Liver</tissue>
    </source>
</reference>
<protein>
    <recommendedName>
        <fullName evidence="3">Secreted protein</fullName>
    </recommendedName>
</protein>
<evidence type="ECO:0008006" key="3">
    <source>
        <dbReference type="Google" id="ProtNLM"/>
    </source>
</evidence>
<keyword evidence="2" id="KW-1185">Reference proteome</keyword>
<sequence>MVHPPSPPAALVSLRTCVQGTAAATAGPLGSAPGLLPRLSPGSERAAASVGSAVRGVTAGPKISGDAGRLCGVPIESESVVQDLRLCCIRMFENLLTSFSA</sequence>
<organism evidence="1 2">
    <name type="scientific">Pleurodeles waltl</name>
    <name type="common">Iberian ribbed newt</name>
    <dbReference type="NCBI Taxonomy" id="8319"/>
    <lineage>
        <taxon>Eukaryota</taxon>
        <taxon>Metazoa</taxon>
        <taxon>Chordata</taxon>
        <taxon>Craniata</taxon>
        <taxon>Vertebrata</taxon>
        <taxon>Euteleostomi</taxon>
        <taxon>Amphibia</taxon>
        <taxon>Batrachia</taxon>
        <taxon>Caudata</taxon>
        <taxon>Salamandroidea</taxon>
        <taxon>Salamandridae</taxon>
        <taxon>Pleurodelinae</taxon>
        <taxon>Pleurodeles</taxon>
    </lineage>
</organism>
<accession>A0AAV7VN01</accession>
<name>A0AAV7VN01_PLEWA</name>
<gene>
    <name evidence="1" type="ORF">NDU88_006529</name>
</gene>